<evidence type="ECO:0000313" key="4">
    <source>
        <dbReference type="Proteomes" id="UP000008281"/>
    </source>
</evidence>
<proteinExistence type="predicted"/>
<evidence type="ECO:0000259" key="2">
    <source>
        <dbReference type="PROSITE" id="PS50812"/>
    </source>
</evidence>
<feature type="region of interest" description="Disordered" evidence="1">
    <location>
        <begin position="160"/>
        <end position="234"/>
    </location>
</feature>
<protein>
    <recommendedName>
        <fullName evidence="2">PWWP domain-containing protein</fullName>
    </recommendedName>
</protein>
<keyword evidence="4" id="KW-1185">Reference proteome</keyword>
<dbReference type="EMBL" id="DS268423">
    <property type="protein sequence ID" value="EFO90530.1"/>
    <property type="molecule type" value="Genomic_DNA"/>
</dbReference>
<dbReference type="InterPro" id="IPR008698">
    <property type="entry name" value="NDUB7"/>
</dbReference>
<feature type="region of interest" description="Disordered" evidence="1">
    <location>
        <begin position="683"/>
        <end position="740"/>
    </location>
</feature>
<dbReference type="PROSITE" id="PS50812">
    <property type="entry name" value="PWWP"/>
    <property type="match status" value="1"/>
</dbReference>
<feature type="compositionally biased region" description="Basic residues" evidence="1">
    <location>
        <begin position="700"/>
        <end position="709"/>
    </location>
</feature>
<dbReference type="GeneID" id="9821210"/>
<dbReference type="OMA" id="HRWRCVD"/>
<gene>
    <name evidence="3" type="ORF">CRE_08135</name>
</gene>
<dbReference type="Gene3D" id="2.30.30.140">
    <property type="match status" value="1"/>
</dbReference>
<feature type="compositionally biased region" description="Basic and acidic residues" evidence="1">
    <location>
        <begin position="718"/>
        <end position="731"/>
    </location>
</feature>
<feature type="compositionally biased region" description="Basic residues" evidence="1">
    <location>
        <begin position="495"/>
        <end position="506"/>
    </location>
</feature>
<dbReference type="PANTHER" id="PTHR20900">
    <property type="entry name" value="NADH:UBIQUINONE OXIDOREDUCTASE B18-LIKE SUBUNIT"/>
    <property type="match status" value="1"/>
</dbReference>
<dbReference type="InterPro" id="IPR000313">
    <property type="entry name" value="PWWP_dom"/>
</dbReference>
<evidence type="ECO:0000256" key="1">
    <source>
        <dbReference type="SAM" id="MobiDB-lite"/>
    </source>
</evidence>
<accession>E3M3M1</accession>
<organism evidence="4">
    <name type="scientific">Caenorhabditis remanei</name>
    <name type="common">Caenorhabditis vulgaris</name>
    <dbReference type="NCBI Taxonomy" id="31234"/>
    <lineage>
        <taxon>Eukaryota</taxon>
        <taxon>Metazoa</taxon>
        <taxon>Ecdysozoa</taxon>
        <taxon>Nematoda</taxon>
        <taxon>Chromadorea</taxon>
        <taxon>Rhabditida</taxon>
        <taxon>Rhabditina</taxon>
        <taxon>Rhabditomorpha</taxon>
        <taxon>Rhabditoidea</taxon>
        <taxon>Rhabditidae</taxon>
        <taxon>Peloderinae</taxon>
        <taxon>Caenorhabditis</taxon>
    </lineage>
</organism>
<feature type="compositionally biased region" description="Polar residues" evidence="1">
    <location>
        <begin position="510"/>
        <end position="541"/>
    </location>
</feature>
<dbReference type="InParanoid" id="E3M3M1"/>
<dbReference type="STRING" id="31234.E3M3M1"/>
<reference evidence="3" key="1">
    <citation type="submission" date="2007-07" db="EMBL/GenBank/DDBJ databases">
        <title>PCAP assembly of the Caenorhabditis remanei genome.</title>
        <authorList>
            <consortium name="The Caenorhabditis remanei Sequencing Consortium"/>
            <person name="Wilson R.K."/>
        </authorList>
    </citation>
    <scope>NUCLEOTIDE SEQUENCE [LARGE SCALE GENOMIC DNA]</scope>
    <source>
        <strain evidence="3">PB4641</strain>
    </source>
</reference>
<dbReference type="Pfam" id="PF00855">
    <property type="entry name" value="PWWP"/>
    <property type="match status" value="1"/>
</dbReference>
<sequence length="853" mass="95261">MFSLMFYLTQCKISLPPHTFRASHPLLTLVANRRVVCAHYSCFHCLSLSLSSKNQFLHRFPTITDITFAMDSTEPSCSSHNFQPNDLIWAKMKGFPPWPAKVLERSEDTPARRIPVMFFGTLETSFMKPTDLSDYLSNQSIHEIPRKQKDFNKAVQEIRKAAGLQTDSDEINFPTIERKSPPSSPTSGRKRQTSGRFLDAIMAGPDPSKMRGQRSGSASTKTRSRASSNASASKFLRDMMRKERHRMNSESSHGSKKKLLSNALLGGAPSTSEAFPDYADSTDFNALFGEAIFGNFELNDDAKSWKSRRSRNSSKVFDFDLLGRSRNRSGSASGRRSRMISLSGFSGVSDMFDEIFNNPGDLESHADQLMLTLNNMPSDGSIDRPLSPEMLNLNPMLQPAVEFCDTCGFECRIVNGIWKCLAAHCGVIKTQGGATMNAVREMLDEPLRIPKLEIKTECLSDNSAEKVNLLPAKRARKPKRNSDDDDSDDEEASRRKALMLKKKKRVQVLSPRSRTTSPVPQNISTSSGLLGRSNSPTSSSLRIRDRARPKHYKVEKTPPISESGHRHCVNCNGQVRPQMCGGNRHRWRCVDKKCRKWYGWVRSHEEIPKNTGRKKMATFKSPITKPMKPLKPKKEEDEDTYPLKRKVGRPSKNDIKIRLRVQKEMEEKQAAANAARAAEMATNASVAGANADSTTPQQQQRRKYTKRKKDGLGGVTGSKRDFSPFDEDVKNRPTSPLSDLAASYRPSAMEKRARWWTGEKRRVDASPERDLGVTPADSAAAFRMISQATRAAAVTRADEVGTINGSLDLLMDSLLGSMGPLLATLTQLPAFREDNPLALQFMNASAVHIPTFQ</sequence>
<dbReference type="HOGENOM" id="CLU_359119_0_0_1"/>
<dbReference type="GO" id="GO:0005739">
    <property type="term" value="C:mitochondrion"/>
    <property type="evidence" value="ECO:0007669"/>
    <property type="project" value="InterPro"/>
</dbReference>
<dbReference type="SUPFAM" id="SSF63748">
    <property type="entry name" value="Tudor/PWWP/MBT"/>
    <property type="match status" value="1"/>
</dbReference>
<dbReference type="eggNOG" id="KOG1904">
    <property type="taxonomic scope" value="Eukaryota"/>
</dbReference>
<dbReference type="Proteomes" id="UP000008281">
    <property type="component" value="Unassembled WGS sequence"/>
</dbReference>
<feature type="compositionally biased region" description="Basic and acidic residues" evidence="1">
    <location>
        <begin position="542"/>
        <end position="551"/>
    </location>
</feature>
<dbReference type="PANTHER" id="PTHR20900:SF3">
    <property type="entry name" value="NADH DEHYDROGENASE [UBIQUINONE] 1 BETA SUBCOMPLEX SUBUNIT 7"/>
    <property type="match status" value="1"/>
</dbReference>
<feature type="domain" description="PWWP" evidence="2">
    <location>
        <begin position="84"/>
        <end position="127"/>
    </location>
</feature>
<dbReference type="KEGG" id="crq:GCK72_000835"/>
<dbReference type="AlphaFoldDB" id="E3M3M1"/>
<dbReference type="CTD" id="9821210"/>
<evidence type="ECO:0000313" key="3">
    <source>
        <dbReference type="EMBL" id="EFO90530.1"/>
    </source>
</evidence>
<feature type="region of interest" description="Disordered" evidence="1">
    <location>
        <begin position="623"/>
        <end position="648"/>
    </location>
</feature>
<dbReference type="SMART" id="SM00293">
    <property type="entry name" value="PWWP"/>
    <property type="match status" value="1"/>
</dbReference>
<dbReference type="OrthoDB" id="62853at2759"/>
<dbReference type="FunCoup" id="E3M3M1">
    <property type="interactions" value="324"/>
</dbReference>
<feature type="compositionally biased region" description="Low complexity" evidence="1">
    <location>
        <begin position="215"/>
        <end position="234"/>
    </location>
</feature>
<feature type="region of interest" description="Disordered" evidence="1">
    <location>
        <begin position="469"/>
        <end position="551"/>
    </location>
</feature>
<dbReference type="CDD" id="cd05834">
    <property type="entry name" value="PWWP_HRP"/>
    <property type="match status" value="1"/>
</dbReference>
<name>E3M3M1_CAERE</name>
<dbReference type="RefSeq" id="XP_003109165.2">
    <property type="nucleotide sequence ID" value="XM_003109117.2"/>
</dbReference>